<organism evidence="2 3">
    <name type="scientific">Companilactobacillus halodurans</name>
    <dbReference type="NCBI Taxonomy" id="2584183"/>
    <lineage>
        <taxon>Bacteria</taxon>
        <taxon>Bacillati</taxon>
        <taxon>Bacillota</taxon>
        <taxon>Bacilli</taxon>
        <taxon>Lactobacillales</taxon>
        <taxon>Lactobacillaceae</taxon>
        <taxon>Companilactobacillus</taxon>
    </lineage>
</organism>
<dbReference type="SUPFAM" id="SSF51735">
    <property type="entry name" value="NAD(P)-binding Rossmann-fold domains"/>
    <property type="match status" value="1"/>
</dbReference>
<dbReference type="AlphaFoldDB" id="A0A5P0ZYH2"/>
<sequence>MKAAIVKGAGINPVYATFKEPEATKDELKINVSAAALSNFTKNRALGNHYSSTNDFPIIAGADGVGTTSEGKRVYFLMPTAPFGSLAQQTIVNKNLTVPIPKDLDDVSAAAIANPGMSSWVALVYRAHFEKGQTVLINGATGSAGSLAVKIAYHLGAKKVIVTGRNAKKLANLGADAAVSFDMIAENGATEFAEKLNPYFKEGVDVVLDYLWGDSSLAIMTALAKAGNKNKSRFVSVGAASGQNEISLPSALLRSSTIEILGSGAKSASMQELLISIKDVFEFAATEKISMPVKTYPLTEIEDAWNAPTQPRVVVEVK</sequence>
<protein>
    <submittedName>
        <fullName evidence="2">Zinc-binding alcohol dehydrogenase family protein</fullName>
    </submittedName>
</protein>
<dbReference type="PANTHER" id="PTHR43677:SF11">
    <property type="entry name" value="ZINC-CONTAINING ALCOHOL DEHYDROGENASE"/>
    <property type="match status" value="1"/>
</dbReference>
<dbReference type="Gene3D" id="3.90.180.10">
    <property type="entry name" value="Medium-chain alcohol dehydrogenases, catalytic domain"/>
    <property type="match status" value="1"/>
</dbReference>
<reference evidence="2 3" key="1">
    <citation type="journal article" date="2019" name="Syst. Appl. Microbiol.">
        <title>Polyphasic characterization of two novel Lactobacillus spp. isolated from blown salami packages: Description of Lactobacillus halodurans sp. nov. and Lactobacillus salsicarnum sp. nov.</title>
        <authorList>
            <person name="Schuster J.A."/>
            <person name="Klingl A."/>
            <person name="Vogel R.F."/>
            <person name="Ehrmann M.A."/>
        </authorList>
    </citation>
    <scope>NUCLEOTIDE SEQUENCE [LARGE SCALE GENOMIC DNA]</scope>
    <source>
        <strain evidence="2 3">TMW 1.1920</strain>
    </source>
</reference>
<dbReference type="InterPro" id="IPR011032">
    <property type="entry name" value="GroES-like_sf"/>
</dbReference>
<dbReference type="EMBL" id="VDFO01000026">
    <property type="protein sequence ID" value="MQS97784.1"/>
    <property type="molecule type" value="Genomic_DNA"/>
</dbReference>
<dbReference type="Pfam" id="PF00107">
    <property type="entry name" value="ADH_zinc_N"/>
    <property type="match status" value="1"/>
</dbReference>
<keyword evidence="3" id="KW-1185">Reference proteome</keyword>
<evidence type="ECO:0000313" key="2">
    <source>
        <dbReference type="EMBL" id="MQS97784.1"/>
    </source>
</evidence>
<dbReference type="InterPro" id="IPR051397">
    <property type="entry name" value="Zn-ADH-like_protein"/>
</dbReference>
<evidence type="ECO:0000259" key="1">
    <source>
        <dbReference type="SMART" id="SM00829"/>
    </source>
</evidence>
<dbReference type="InterPro" id="IPR036291">
    <property type="entry name" value="NAD(P)-bd_dom_sf"/>
</dbReference>
<dbReference type="PANTHER" id="PTHR43677">
    <property type="entry name" value="SHORT-CHAIN DEHYDROGENASE/REDUCTASE"/>
    <property type="match status" value="1"/>
</dbReference>
<dbReference type="SMART" id="SM00829">
    <property type="entry name" value="PKS_ER"/>
    <property type="match status" value="1"/>
</dbReference>
<dbReference type="Gene3D" id="3.40.50.720">
    <property type="entry name" value="NAD(P)-binding Rossmann-like Domain"/>
    <property type="match status" value="1"/>
</dbReference>
<evidence type="ECO:0000313" key="3">
    <source>
        <dbReference type="Proteomes" id="UP000371423"/>
    </source>
</evidence>
<dbReference type="InterPro" id="IPR013149">
    <property type="entry name" value="ADH-like_C"/>
</dbReference>
<accession>A0A5P0ZYH2</accession>
<dbReference type="RefSeq" id="WP_153522406.1">
    <property type="nucleotide sequence ID" value="NZ_VDFO01000026.1"/>
</dbReference>
<dbReference type="Proteomes" id="UP000371423">
    <property type="component" value="Unassembled WGS sequence"/>
</dbReference>
<dbReference type="GO" id="GO:0016491">
    <property type="term" value="F:oxidoreductase activity"/>
    <property type="evidence" value="ECO:0007669"/>
    <property type="project" value="InterPro"/>
</dbReference>
<dbReference type="InterPro" id="IPR020843">
    <property type="entry name" value="ER"/>
</dbReference>
<proteinExistence type="predicted"/>
<comment type="caution">
    <text evidence="2">The sequence shown here is derived from an EMBL/GenBank/DDBJ whole genome shotgun (WGS) entry which is preliminary data.</text>
</comment>
<gene>
    <name evidence="2" type="ORF">FHL05_07760</name>
</gene>
<feature type="domain" description="Enoyl reductase (ER)" evidence="1">
    <location>
        <begin position="10"/>
        <end position="315"/>
    </location>
</feature>
<dbReference type="SUPFAM" id="SSF50129">
    <property type="entry name" value="GroES-like"/>
    <property type="match status" value="1"/>
</dbReference>
<name>A0A5P0ZYH2_9LACO</name>
<dbReference type="OrthoDB" id="9787435at2"/>